<accession>A0A1G7UKF9</accession>
<keyword evidence="4" id="KW-0812">Transmembrane</keyword>
<evidence type="ECO:0000256" key="1">
    <source>
        <dbReference type="ARBA" id="ARBA00023015"/>
    </source>
</evidence>
<dbReference type="GO" id="GO:0043565">
    <property type="term" value="F:sequence-specific DNA binding"/>
    <property type="evidence" value="ECO:0007669"/>
    <property type="project" value="InterPro"/>
</dbReference>
<dbReference type="AlphaFoldDB" id="A0A1G7UKF9"/>
<dbReference type="Pfam" id="PF12833">
    <property type="entry name" value="HTH_18"/>
    <property type="match status" value="1"/>
</dbReference>
<feature type="domain" description="HTH araC/xylS-type" evidence="5">
    <location>
        <begin position="361"/>
        <end position="470"/>
    </location>
</feature>
<dbReference type="GO" id="GO:0003700">
    <property type="term" value="F:DNA-binding transcription factor activity"/>
    <property type="evidence" value="ECO:0007669"/>
    <property type="project" value="InterPro"/>
</dbReference>
<sequence>MKKLIVFLFNFCILFVFGKPIDQEKKQLFQKAGFEMTLAPEKASEVLDYLEKNFMLNSEEQQKLDYLRIKSSFFQNNLTDALKKISSSDENLSPDIIVLKQSILYYLRIYYDSEFIKASQDKDILFSKEIMTFLNRLNQSRPVESKQELSNILIKAQSCNLMIARESLLYLMGFLADHDKDPTDSFFLTNIYNLYKNDLQFKIVYANYLINNNKLEAAKKMISELPKESLEQTTNLNLKYCYYDIMAKLYAKTQAYDNYKETVEKKDLLLKALNQTRFSAKNKWFNILEDNFRTEQESLLKNRKKILFSIIGISTLIIILIVIRFFQINSQVKEYQNFILRINLLKEKKAPQQQAISEKTENILLKKLDDFENTEDYIKTDISLQSLAKKLETNTKYLSETINTHKQKNFNAYINELRINYIINKLKDKPIYRSYKIKYLAEESGFSTHSAFTAVFKTVTGMSPANYIQLLKQKEE</sequence>
<evidence type="ECO:0000313" key="6">
    <source>
        <dbReference type="EMBL" id="SDG47721.1"/>
    </source>
</evidence>
<dbReference type="PANTHER" id="PTHR43280">
    <property type="entry name" value="ARAC-FAMILY TRANSCRIPTIONAL REGULATOR"/>
    <property type="match status" value="1"/>
</dbReference>
<dbReference type="PROSITE" id="PS01124">
    <property type="entry name" value="HTH_ARAC_FAMILY_2"/>
    <property type="match status" value="1"/>
</dbReference>
<dbReference type="SUPFAM" id="SSF46689">
    <property type="entry name" value="Homeodomain-like"/>
    <property type="match status" value="1"/>
</dbReference>
<evidence type="ECO:0000313" key="7">
    <source>
        <dbReference type="Proteomes" id="UP000199203"/>
    </source>
</evidence>
<keyword evidence="3" id="KW-0804">Transcription</keyword>
<keyword evidence="4" id="KW-1133">Transmembrane helix</keyword>
<dbReference type="InterPro" id="IPR009057">
    <property type="entry name" value="Homeodomain-like_sf"/>
</dbReference>
<evidence type="ECO:0000256" key="4">
    <source>
        <dbReference type="SAM" id="Phobius"/>
    </source>
</evidence>
<evidence type="ECO:0000256" key="2">
    <source>
        <dbReference type="ARBA" id="ARBA00023125"/>
    </source>
</evidence>
<dbReference type="SMART" id="SM00342">
    <property type="entry name" value="HTH_ARAC"/>
    <property type="match status" value="1"/>
</dbReference>
<dbReference type="InterPro" id="IPR018060">
    <property type="entry name" value="HTH_AraC"/>
</dbReference>
<keyword evidence="7" id="KW-1185">Reference proteome</keyword>
<organism evidence="6 7">
    <name type="scientific">Epilithonimonas hungarica</name>
    <dbReference type="NCBI Taxonomy" id="454006"/>
    <lineage>
        <taxon>Bacteria</taxon>
        <taxon>Pseudomonadati</taxon>
        <taxon>Bacteroidota</taxon>
        <taxon>Flavobacteriia</taxon>
        <taxon>Flavobacteriales</taxon>
        <taxon>Weeksellaceae</taxon>
        <taxon>Chryseobacterium group</taxon>
        <taxon>Epilithonimonas</taxon>
    </lineage>
</organism>
<dbReference type="PANTHER" id="PTHR43280:SF29">
    <property type="entry name" value="ARAC-FAMILY TRANSCRIPTIONAL REGULATOR"/>
    <property type="match status" value="1"/>
</dbReference>
<evidence type="ECO:0000256" key="3">
    <source>
        <dbReference type="ARBA" id="ARBA00023163"/>
    </source>
</evidence>
<keyword evidence="1" id="KW-0805">Transcription regulation</keyword>
<dbReference type="EMBL" id="FNBH01000004">
    <property type="protein sequence ID" value="SDG47721.1"/>
    <property type="molecule type" value="Genomic_DNA"/>
</dbReference>
<keyword evidence="4" id="KW-0472">Membrane</keyword>
<dbReference type="STRING" id="454006.SAMN05421825_3459"/>
<name>A0A1G7UKF9_9FLAO</name>
<dbReference type="OrthoDB" id="5295174at2"/>
<dbReference type="Proteomes" id="UP000199203">
    <property type="component" value="Unassembled WGS sequence"/>
</dbReference>
<gene>
    <name evidence="6" type="ORF">SAMN05421825_3459</name>
</gene>
<reference evidence="7" key="1">
    <citation type="submission" date="2016-10" db="EMBL/GenBank/DDBJ databases">
        <authorList>
            <person name="Varghese N."/>
            <person name="Submissions S."/>
        </authorList>
    </citation>
    <scope>NUCLEOTIDE SEQUENCE [LARGE SCALE GENOMIC DNA]</scope>
    <source>
        <strain evidence="7">DSM 19684</strain>
    </source>
</reference>
<protein>
    <submittedName>
        <fullName evidence="6">AraC-type DNA-binding protein</fullName>
    </submittedName>
</protein>
<keyword evidence="2 6" id="KW-0238">DNA-binding</keyword>
<feature type="transmembrane region" description="Helical" evidence="4">
    <location>
        <begin position="306"/>
        <end position="326"/>
    </location>
</feature>
<dbReference type="RefSeq" id="WP_089874662.1">
    <property type="nucleotide sequence ID" value="NZ_FNBH01000004.1"/>
</dbReference>
<dbReference type="Gene3D" id="1.10.10.60">
    <property type="entry name" value="Homeodomain-like"/>
    <property type="match status" value="2"/>
</dbReference>
<proteinExistence type="predicted"/>
<evidence type="ECO:0000259" key="5">
    <source>
        <dbReference type="PROSITE" id="PS01124"/>
    </source>
</evidence>